<reference evidence="2 3" key="1">
    <citation type="submission" date="2014-05" db="EMBL/GenBank/DDBJ databases">
        <title>De novo Genome Sequence of Spirocheata sp.</title>
        <authorList>
            <person name="Shivani Y."/>
            <person name="Subhash Y."/>
            <person name="Tushar L."/>
            <person name="Sasikala C."/>
            <person name="Ramana C.V."/>
        </authorList>
    </citation>
    <scope>NUCLEOTIDE SEQUENCE [LARGE SCALE GENOMIC DNA]</scope>
    <source>
        <strain evidence="2 3">JC230</strain>
    </source>
</reference>
<protein>
    <submittedName>
        <fullName evidence="2">Uncharacterized protein</fullName>
    </submittedName>
</protein>
<name>A0A098R0V0_9SPIO</name>
<gene>
    <name evidence="2" type="ORF">DC28_04460</name>
</gene>
<evidence type="ECO:0000313" key="3">
    <source>
        <dbReference type="Proteomes" id="UP000029692"/>
    </source>
</evidence>
<evidence type="ECO:0000313" key="2">
    <source>
        <dbReference type="EMBL" id="KGE73371.1"/>
    </source>
</evidence>
<dbReference type="AlphaFoldDB" id="A0A098R0V0"/>
<accession>A0A098R0V0</accession>
<organism evidence="2 3">
    <name type="scientific">Spirochaeta lutea</name>
    <dbReference type="NCBI Taxonomy" id="1480694"/>
    <lineage>
        <taxon>Bacteria</taxon>
        <taxon>Pseudomonadati</taxon>
        <taxon>Spirochaetota</taxon>
        <taxon>Spirochaetia</taxon>
        <taxon>Spirochaetales</taxon>
        <taxon>Spirochaetaceae</taxon>
        <taxon>Spirochaeta</taxon>
    </lineage>
</organism>
<dbReference type="STRING" id="1480694.DC28_04460"/>
<dbReference type="EMBL" id="JNUP01000031">
    <property type="protein sequence ID" value="KGE73371.1"/>
    <property type="molecule type" value="Genomic_DNA"/>
</dbReference>
<keyword evidence="3" id="KW-1185">Reference proteome</keyword>
<proteinExistence type="predicted"/>
<comment type="caution">
    <text evidence="2">The sequence shown here is derived from an EMBL/GenBank/DDBJ whole genome shotgun (WGS) entry which is preliminary data.</text>
</comment>
<sequence length="63" mass="7283">MKNTGSFSDRIGSPSTTKTTVRPPSQENHLTSKTLKPRHQQKPQELPEPAEQEERVRVYRFGY</sequence>
<evidence type="ECO:0000256" key="1">
    <source>
        <dbReference type="SAM" id="MobiDB-lite"/>
    </source>
</evidence>
<feature type="region of interest" description="Disordered" evidence="1">
    <location>
        <begin position="1"/>
        <end position="63"/>
    </location>
</feature>
<feature type="compositionally biased region" description="Polar residues" evidence="1">
    <location>
        <begin position="1"/>
        <end position="34"/>
    </location>
</feature>
<dbReference type="Proteomes" id="UP000029692">
    <property type="component" value="Unassembled WGS sequence"/>
</dbReference>
<dbReference type="RefSeq" id="WP_037546297.1">
    <property type="nucleotide sequence ID" value="NZ_JNUP01000031.1"/>
</dbReference>